<evidence type="ECO:0000256" key="1">
    <source>
        <dbReference type="SAM" id="MobiDB-lite"/>
    </source>
</evidence>
<dbReference type="EMBL" id="WIUZ02000009">
    <property type="protein sequence ID" value="KAF9784075.1"/>
    <property type="molecule type" value="Genomic_DNA"/>
</dbReference>
<reference evidence="2" key="2">
    <citation type="submission" date="2020-11" db="EMBL/GenBank/DDBJ databases">
        <authorList>
            <consortium name="DOE Joint Genome Institute"/>
            <person name="Kuo A."/>
            <person name="Miyauchi S."/>
            <person name="Kiss E."/>
            <person name="Drula E."/>
            <person name="Kohler A."/>
            <person name="Sanchez-Garcia M."/>
            <person name="Andreopoulos B."/>
            <person name="Barry K.W."/>
            <person name="Bonito G."/>
            <person name="Buee M."/>
            <person name="Carver A."/>
            <person name="Chen C."/>
            <person name="Cichocki N."/>
            <person name="Clum A."/>
            <person name="Culley D."/>
            <person name="Crous P.W."/>
            <person name="Fauchery L."/>
            <person name="Girlanda M."/>
            <person name="Hayes R."/>
            <person name="Keri Z."/>
            <person name="Labutti K."/>
            <person name="Lipzen A."/>
            <person name="Lombard V."/>
            <person name="Magnuson J."/>
            <person name="Maillard F."/>
            <person name="Morin E."/>
            <person name="Murat C."/>
            <person name="Nolan M."/>
            <person name="Ohm R."/>
            <person name="Pangilinan J."/>
            <person name="Pereira M."/>
            <person name="Perotto S."/>
            <person name="Peter M."/>
            <person name="Riley R."/>
            <person name="Sitrit Y."/>
            <person name="Stielow B."/>
            <person name="Szollosi G."/>
            <person name="Zifcakova L."/>
            <person name="Stursova M."/>
            <person name="Spatafora J.W."/>
            <person name="Tedersoo L."/>
            <person name="Vaario L.-M."/>
            <person name="Yamada A."/>
            <person name="Yan M."/>
            <person name="Wang P."/>
            <person name="Xu J."/>
            <person name="Bruns T."/>
            <person name="Baldrian P."/>
            <person name="Vilgalys R."/>
            <person name="Henrissat B."/>
            <person name="Grigoriev I.V."/>
            <person name="Hibbett D."/>
            <person name="Nagy L.G."/>
            <person name="Martin F.M."/>
        </authorList>
    </citation>
    <scope>NUCLEOTIDE SEQUENCE</scope>
    <source>
        <strain evidence="2">UH-Tt-Lm1</strain>
    </source>
</reference>
<name>A0A9P6HEJ2_9AGAM</name>
<evidence type="ECO:0000313" key="3">
    <source>
        <dbReference type="Proteomes" id="UP000736335"/>
    </source>
</evidence>
<sequence length="231" mass="25201">MSSHFEMSTIYQTRYNPAQESFFIQGREWVAPFYLDTYMGPWGWQWRNGVHNVVSSPPSPTSITIKTLMDDIEEDAPGAHRTITDLAFSRSSECPFIVDEAAMSNLRSRLRKFGNENTFLSPDAQVGMRKSIAAALGEMKSLVPEGEAYGVIYPYSVDAERLVDGLCGPCLLPESLQVDELDGGSGTMSMDLGTEDDTPSTPSELPSQLKVVGSGTCKKVAGAGVVDDRNT</sequence>
<evidence type="ECO:0000313" key="2">
    <source>
        <dbReference type="EMBL" id="KAF9784075.1"/>
    </source>
</evidence>
<keyword evidence="3" id="KW-1185">Reference proteome</keyword>
<comment type="caution">
    <text evidence="2">The sequence shown here is derived from an EMBL/GenBank/DDBJ whole genome shotgun (WGS) entry which is preliminary data.</text>
</comment>
<protein>
    <submittedName>
        <fullName evidence="2">Uncharacterized protein</fullName>
    </submittedName>
</protein>
<organism evidence="2 3">
    <name type="scientific">Thelephora terrestris</name>
    <dbReference type="NCBI Taxonomy" id="56493"/>
    <lineage>
        <taxon>Eukaryota</taxon>
        <taxon>Fungi</taxon>
        <taxon>Dikarya</taxon>
        <taxon>Basidiomycota</taxon>
        <taxon>Agaricomycotina</taxon>
        <taxon>Agaricomycetes</taxon>
        <taxon>Thelephorales</taxon>
        <taxon>Thelephoraceae</taxon>
        <taxon>Thelephora</taxon>
    </lineage>
</organism>
<accession>A0A9P6HEJ2</accession>
<dbReference type="Proteomes" id="UP000736335">
    <property type="component" value="Unassembled WGS sequence"/>
</dbReference>
<gene>
    <name evidence="2" type="ORF">BJ322DRAFT_1068498</name>
</gene>
<proteinExistence type="predicted"/>
<reference evidence="2" key="1">
    <citation type="journal article" date="2020" name="Nat. Commun.">
        <title>Large-scale genome sequencing of mycorrhizal fungi provides insights into the early evolution of symbiotic traits.</title>
        <authorList>
            <person name="Miyauchi S."/>
            <person name="Kiss E."/>
            <person name="Kuo A."/>
            <person name="Drula E."/>
            <person name="Kohler A."/>
            <person name="Sanchez-Garcia M."/>
            <person name="Morin E."/>
            <person name="Andreopoulos B."/>
            <person name="Barry K.W."/>
            <person name="Bonito G."/>
            <person name="Buee M."/>
            <person name="Carver A."/>
            <person name="Chen C."/>
            <person name="Cichocki N."/>
            <person name="Clum A."/>
            <person name="Culley D."/>
            <person name="Crous P.W."/>
            <person name="Fauchery L."/>
            <person name="Girlanda M."/>
            <person name="Hayes R.D."/>
            <person name="Keri Z."/>
            <person name="LaButti K."/>
            <person name="Lipzen A."/>
            <person name="Lombard V."/>
            <person name="Magnuson J."/>
            <person name="Maillard F."/>
            <person name="Murat C."/>
            <person name="Nolan M."/>
            <person name="Ohm R.A."/>
            <person name="Pangilinan J."/>
            <person name="Pereira M.F."/>
            <person name="Perotto S."/>
            <person name="Peter M."/>
            <person name="Pfister S."/>
            <person name="Riley R."/>
            <person name="Sitrit Y."/>
            <person name="Stielow J.B."/>
            <person name="Szollosi G."/>
            <person name="Zifcakova L."/>
            <person name="Stursova M."/>
            <person name="Spatafora J.W."/>
            <person name="Tedersoo L."/>
            <person name="Vaario L.M."/>
            <person name="Yamada A."/>
            <person name="Yan M."/>
            <person name="Wang P."/>
            <person name="Xu J."/>
            <person name="Bruns T."/>
            <person name="Baldrian P."/>
            <person name="Vilgalys R."/>
            <person name="Dunand C."/>
            <person name="Henrissat B."/>
            <person name="Grigoriev I.V."/>
            <person name="Hibbett D."/>
            <person name="Nagy L.G."/>
            <person name="Martin F.M."/>
        </authorList>
    </citation>
    <scope>NUCLEOTIDE SEQUENCE</scope>
    <source>
        <strain evidence="2">UH-Tt-Lm1</strain>
    </source>
</reference>
<dbReference type="AlphaFoldDB" id="A0A9P6HEJ2"/>
<feature type="region of interest" description="Disordered" evidence="1">
    <location>
        <begin position="181"/>
        <end position="208"/>
    </location>
</feature>